<evidence type="ECO:0000313" key="5">
    <source>
        <dbReference type="EnsemblPlants" id="Kaladp0036s0030.1.v1.1"/>
    </source>
</evidence>
<accession>A0A7N0TFJ0</accession>
<protein>
    <recommendedName>
        <fullName evidence="4">Aconitase/3-isopropylmalate dehydratase large subunit alpha/beta/alpha domain-containing protein</fullName>
    </recommendedName>
</protein>
<keyword evidence="6" id="KW-1185">Reference proteome</keyword>
<dbReference type="AlphaFoldDB" id="A0A7N0TFJ0"/>
<evidence type="ECO:0000256" key="2">
    <source>
        <dbReference type="ARBA" id="ARBA00023004"/>
    </source>
</evidence>
<keyword evidence="3" id="KW-0411">Iron-sulfur</keyword>
<organism evidence="5 6">
    <name type="scientific">Kalanchoe fedtschenkoi</name>
    <name type="common">Lavender scallops</name>
    <name type="synonym">South American air plant</name>
    <dbReference type="NCBI Taxonomy" id="63787"/>
    <lineage>
        <taxon>Eukaryota</taxon>
        <taxon>Viridiplantae</taxon>
        <taxon>Streptophyta</taxon>
        <taxon>Embryophyta</taxon>
        <taxon>Tracheophyta</taxon>
        <taxon>Spermatophyta</taxon>
        <taxon>Magnoliopsida</taxon>
        <taxon>eudicotyledons</taxon>
        <taxon>Gunneridae</taxon>
        <taxon>Pentapetalae</taxon>
        <taxon>Saxifragales</taxon>
        <taxon>Crassulaceae</taxon>
        <taxon>Kalanchoe</taxon>
    </lineage>
</organism>
<dbReference type="InterPro" id="IPR015931">
    <property type="entry name" value="Acnase/IPM_dHydase_lsu_aba_1/3"/>
</dbReference>
<reference evidence="5" key="1">
    <citation type="submission" date="2021-01" db="UniProtKB">
        <authorList>
            <consortium name="EnsemblPlants"/>
        </authorList>
    </citation>
    <scope>IDENTIFICATION</scope>
</reference>
<dbReference type="Gene3D" id="3.30.499.10">
    <property type="entry name" value="Aconitase, domain 3"/>
    <property type="match status" value="1"/>
</dbReference>
<keyword evidence="1" id="KW-0479">Metal-binding</keyword>
<evidence type="ECO:0000256" key="1">
    <source>
        <dbReference type="ARBA" id="ARBA00022723"/>
    </source>
</evidence>
<keyword evidence="2" id="KW-0408">Iron</keyword>
<evidence type="ECO:0000256" key="3">
    <source>
        <dbReference type="ARBA" id="ARBA00023014"/>
    </source>
</evidence>
<evidence type="ECO:0000259" key="4">
    <source>
        <dbReference type="Pfam" id="PF00330"/>
    </source>
</evidence>
<feature type="domain" description="Aconitase/3-isopropylmalate dehydratase large subunit alpha/beta/alpha" evidence="4">
    <location>
        <begin position="163"/>
        <end position="232"/>
    </location>
</feature>
<sequence length="239" mass="26387">MSTSSSSSALFRATRALYSTTSLASRPAIYRSSFTPPAAAPSLNQSRLLSFSSSSRSLAPALPRWSHGVAWRSPVSLRAQIRTAAPLIERLEHRFSTMAAENPFKHIFTNLPKPGGGEFGKFYSLSALNDPRIEKLPYSIRILLESAIRNCDNFQVTKADVEKIIDWENTAPKLVEIPFKPARVLLQDFTGVPAVVDLACMRDAMNKLGSDLNKINPLVPVDLVIDHSVQVDVARRQLL</sequence>
<dbReference type="SUPFAM" id="SSF53732">
    <property type="entry name" value="Aconitase iron-sulfur domain"/>
    <property type="match status" value="1"/>
</dbReference>
<dbReference type="GO" id="GO:0051536">
    <property type="term" value="F:iron-sulfur cluster binding"/>
    <property type="evidence" value="ECO:0007669"/>
    <property type="project" value="UniProtKB-KW"/>
</dbReference>
<name>A0A7N0TFJ0_KALFE</name>
<proteinExistence type="predicted"/>
<dbReference type="GO" id="GO:0046872">
    <property type="term" value="F:metal ion binding"/>
    <property type="evidence" value="ECO:0007669"/>
    <property type="project" value="UniProtKB-KW"/>
</dbReference>
<dbReference type="Proteomes" id="UP000594263">
    <property type="component" value="Unplaced"/>
</dbReference>
<dbReference type="InterPro" id="IPR036008">
    <property type="entry name" value="Aconitase_4Fe-4S_dom"/>
</dbReference>
<evidence type="ECO:0000313" key="6">
    <source>
        <dbReference type="Proteomes" id="UP000594263"/>
    </source>
</evidence>
<dbReference type="PANTHER" id="PTHR11670">
    <property type="entry name" value="ACONITASE/IRON-RESPONSIVE ELEMENT FAMILY MEMBER"/>
    <property type="match status" value="1"/>
</dbReference>
<dbReference type="InterPro" id="IPR006249">
    <property type="entry name" value="Aconitase/IRP2"/>
</dbReference>
<dbReference type="InterPro" id="IPR001030">
    <property type="entry name" value="Acoase/IPM_deHydtase_lsu_aba"/>
</dbReference>
<dbReference type="EnsemblPlants" id="Kaladp0036s0030.1.v1.1">
    <property type="protein sequence ID" value="Kaladp0036s0030.1.v1.1"/>
    <property type="gene ID" value="Kaladp0036s0030.v1.1"/>
</dbReference>
<dbReference type="Gramene" id="Kaladp0036s0030.1.v1.1">
    <property type="protein sequence ID" value="Kaladp0036s0030.1.v1.1"/>
    <property type="gene ID" value="Kaladp0036s0030.v1.1"/>
</dbReference>
<dbReference type="Pfam" id="PF00330">
    <property type="entry name" value="Aconitase"/>
    <property type="match status" value="1"/>
</dbReference>